<proteinExistence type="predicted"/>
<organism evidence="3 4">
    <name type="scientific">Pseudonocardia alni</name>
    <name type="common">Amycolata alni</name>
    <dbReference type="NCBI Taxonomy" id="33907"/>
    <lineage>
        <taxon>Bacteria</taxon>
        <taxon>Bacillati</taxon>
        <taxon>Actinomycetota</taxon>
        <taxon>Actinomycetes</taxon>
        <taxon>Pseudonocardiales</taxon>
        <taxon>Pseudonocardiaceae</taxon>
        <taxon>Pseudonocardia</taxon>
    </lineage>
</organism>
<keyword evidence="4" id="KW-1185">Reference proteome</keyword>
<dbReference type="InterPro" id="IPR044151">
    <property type="entry name" value="ALDH_KGSADH"/>
</dbReference>
<accession>A0A852WAC4</accession>
<dbReference type="EMBL" id="JACCCZ010000001">
    <property type="protein sequence ID" value="NYG04301.1"/>
    <property type="molecule type" value="Genomic_DNA"/>
</dbReference>
<feature type="domain" description="Aldehyde dehydrogenase" evidence="2">
    <location>
        <begin position="7"/>
        <end position="451"/>
    </location>
</feature>
<dbReference type="GO" id="GO:0033721">
    <property type="term" value="F:aldehyde dehydrogenase (NADP+) activity"/>
    <property type="evidence" value="ECO:0007669"/>
    <property type="project" value="UniProtKB-EC"/>
</dbReference>
<dbReference type="InterPro" id="IPR016162">
    <property type="entry name" value="Ald_DH_N"/>
</dbReference>
<reference evidence="3 4" key="1">
    <citation type="submission" date="2020-07" db="EMBL/GenBank/DDBJ databases">
        <title>Sequencing the genomes of 1000 actinobacteria strains.</title>
        <authorList>
            <person name="Klenk H.-P."/>
        </authorList>
    </citation>
    <scope>NUCLEOTIDE SEQUENCE [LARGE SCALE GENOMIC DNA]</scope>
    <source>
        <strain evidence="3 4">DSM 44749</strain>
    </source>
</reference>
<dbReference type="InterPro" id="IPR016161">
    <property type="entry name" value="Ald_DH/histidinol_DH"/>
</dbReference>
<keyword evidence="1 3" id="KW-0560">Oxidoreductase</keyword>
<dbReference type="EC" id="1.2.1.4" evidence="3"/>
<dbReference type="Pfam" id="PF00171">
    <property type="entry name" value="Aldedh"/>
    <property type="match status" value="1"/>
</dbReference>
<dbReference type="InterPro" id="IPR050740">
    <property type="entry name" value="Aldehyde_DH_Superfamily"/>
</dbReference>
<comment type="caution">
    <text evidence="3">The sequence shown here is derived from an EMBL/GenBank/DDBJ whole genome shotgun (WGS) entry which is preliminary data.</text>
</comment>
<dbReference type="Proteomes" id="UP000549695">
    <property type="component" value="Unassembled WGS sequence"/>
</dbReference>
<dbReference type="PANTHER" id="PTHR43353:SF3">
    <property type="entry name" value="ALDEHYDE DEHYDROGENASE-RELATED"/>
    <property type="match status" value="1"/>
</dbReference>
<dbReference type="InterPro" id="IPR015590">
    <property type="entry name" value="Aldehyde_DH_dom"/>
</dbReference>
<protein>
    <submittedName>
        <fullName evidence="3">NADP-dependent aldehyde dehydrogenase</fullName>
        <ecNumber evidence="3">1.2.1.4</ecNumber>
    </submittedName>
</protein>
<dbReference type="GeneID" id="98054260"/>
<dbReference type="RefSeq" id="WP_179762186.1">
    <property type="nucleotide sequence ID" value="NZ_BAAAJZ010000006.1"/>
</dbReference>
<dbReference type="SUPFAM" id="SSF53720">
    <property type="entry name" value="ALDH-like"/>
    <property type="match status" value="1"/>
</dbReference>
<evidence type="ECO:0000313" key="3">
    <source>
        <dbReference type="EMBL" id="NYG04301.1"/>
    </source>
</evidence>
<dbReference type="Gene3D" id="3.40.605.10">
    <property type="entry name" value="Aldehyde Dehydrogenase, Chain A, domain 1"/>
    <property type="match status" value="1"/>
</dbReference>
<evidence type="ECO:0000259" key="2">
    <source>
        <dbReference type="Pfam" id="PF00171"/>
    </source>
</evidence>
<dbReference type="InterPro" id="IPR016163">
    <property type="entry name" value="Ald_DH_C"/>
</dbReference>
<dbReference type="Gene3D" id="3.40.309.10">
    <property type="entry name" value="Aldehyde Dehydrogenase, Chain A, domain 2"/>
    <property type="match status" value="1"/>
</dbReference>
<evidence type="ECO:0000313" key="4">
    <source>
        <dbReference type="Proteomes" id="UP000549695"/>
    </source>
</evidence>
<sequence>MSGVEQPSTSPAEFEQVLESAAAAAPALGAMSPGERARLLRAVAAGLRARRDELVPLADADSALGEARLVGEVERTAVQFEMFAEAVDEGSWLEAVIDRANPEGPLGPQPDLRRMLVPLGPVAVFGASNFPFAFGLAGGDTASALAAGCPVVAKVHPAQPRLSGPYAEVVAKSLAAAGAPEGTFGVVSGLESGRALVMDPRITAVGFTGSTSGGRALADLAAGRPSPVPFYGELGSLNPVFVTPAAAAARGEGIVRDYLASVGLGAGQFCTKPGLLLVPEDSGMAEIVAAEADTAPVTLLHDGIGDAYVDGTRALATHPAVRILAGAPEGDGRTVRPVLARTTIAELAGFRDELLAERFGPFSLVMTYRDADELRSAVALLEGSLTAGVHAAGPDDGDAAALLPLLAPLAGRVLWNSWPTGVAVTWAQHHGGPHPSTTSIHTSVGATAMRRFLRPIAYQSIPDALLPAALADANPLGIPRRVDGVLTPEPPA</sequence>
<name>A0A852WAC4_PSEA5</name>
<dbReference type="PANTHER" id="PTHR43353">
    <property type="entry name" value="SUCCINATE-SEMIALDEHYDE DEHYDROGENASE, MITOCHONDRIAL"/>
    <property type="match status" value="1"/>
</dbReference>
<gene>
    <name evidence="3" type="ORF">HDA37_004586</name>
</gene>
<dbReference type="AlphaFoldDB" id="A0A852WAC4"/>
<dbReference type="CDD" id="cd07129">
    <property type="entry name" value="ALDH_KGSADH"/>
    <property type="match status" value="1"/>
</dbReference>
<evidence type="ECO:0000256" key="1">
    <source>
        <dbReference type="ARBA" id="ARBA00023002"/>
    </source>
</evidence>